<keyword evidence="1" id="KW-0472">Membrane</keyword>
<evidence type="ECO:0000259" key="2">
    <source>
        <dbReference type="Pfam" id="PF09995"/>
    </source>
</evidence>
<dbReference type="EC" id="1.-.-.-" evidence="3"/>
<keyword evidence="3" id="KW-0560">Oxidoreductase</keyword>
<reference evidence="3 4" key="1">
    <citation type="submission" date="2024-03" db="EMBL/GenBank/DDBJ databases">
        <title>Rhodococcus navarretei sp. nov. and Pseudarthrobacter quantumdoti sp. nov., two new species with the ability to biosynthesize Quantum Dots isolated from soil samples at Union Glacier, Antarctica.</title>
        <authorList>
            <person name="Vargas M."/>
        </authorList>
    </citation>
    <scope>NUCLEOTIDE SEQUENCE [LARGE SCALE GENOMIC DNA]</scope>
    <source>
        <strain evidence="3 4">EXRC-4A-4</strain>
    </source>
</reference>
<proteinExistence type="predicted"/>
<name>A0ABU9D385_9NOCA</name>
<feature type="transmembrane region" description="Helical" evidence="1">
    <location>
        <begin position="39"/>
        <end position="62"/>
    </location>
</feature>
<dbReference type="InterPro" id="IPR046366">
    <property type="entry name" value="MPAB"/>
</dbReference>
<feature type="domain" description="ER-bound oxygenase mpaB/mpaB'/Rubber oxygenase catalytic" evidence="2">
    <location>
        <begin position="36"/>
        <end position="247"/>
    </location>
</feature>
<keyword evidence="4" id="KW-1185">Reference proteome</keyword>
<gene>
    <name evidence="3" type="ORF">AABD04_19730</name>
</gene>
<protein>
    <submittedName>
        <fullName evidence="3">Oxygenase MpaB family protein</fullName>
        <ecNumber evidence="3">1.-.-.-</ecNumber>
    </submittedName>
</protein>
<keyword evidence="1" id="KW-1133">Transmembrane helix</keyword>
<evidence type="ECO:0000313" key="3">
    <source>
        <dbReference type="EMBL" id="MEK8073080.1"/>
    </source>
</evidence>
<dbReference type="PANTHER" id="PTHR36124">
    <property type="match status" value="1"/>
</dbReference>
<dbReference type="GO" id="GO:0016491">
    <property type="term" value="F:oxidoreductase activity"/>
    <property type="evidence" value="ECO:0007669"/>
    <property type="project" value="UniProtKB-KW"/>
</dbReference>
<dbReference type="EMBL" id="JBBPCN010000001">
    <property type="protein sequence ID" value="MEK8073080.1"/>
    <property type="molecule type" value="Genomic_DNA"/>
</dbReference>
<evidence type="ECO:0000256" key="1">
    <source>
        <dbReference type="SAM" id="Phobius"/>
    </source>
</evidence>
<dbReference type="PANTHER" id="PTHR36124:SF1">
    <property type="entry name" value="ER-BOUND OXYGENASE MPAB_MPAB'_RUBBER OXYGENASE CATALYTIC DOMAIN-CONTAINING PROTEIN"/>
    <property type="match status" value="1"/>
</dbReference>
<keyword evidence="1" id="KW-0812">Transmembrane</keyword>
<accession>A0ABU9D385</accession>
<dbReference type="Proteomes" id="UP001456513">
    <property type="component" value="Unassembled WGS sequence"/>
</dbReference>
<evidence type="ECO:0000313" key="4">
    <source>
        <dbReference type="Proteomes" id="UP001456513"/>
    </source>
</evidence>
<sequence>MNRVWGRRVRQQIRALDPTEDADEIARLSVVTLNGKNRLVYALFTVAFIKQVAVPGMARILYRRGTGDIVRQTLERNDDTIVFFGQLLDHGPNSPTGREWIERLNRIHANFPIRNKDSLYTLSTLALDPHDLTLALGHSPFGPAELQAQWLFWREVAVRQHLEDIPETRAEMSAWAEQYERAEYAGSDEGRHITAALVRAFGQRCLPAPLRRWDARIIAVFCPPRLREIHSLPSPGPLVRVVARGALGAYVRTLPVQLVPVNRSLAVDFGDRRYGARVPDDVGYQRPAASDRSHGE</sequence>
<dbReference type="InterPro" id="IPR018713">
    <property type="entry name" value="MPAB/Lcp_cat_dom"/>
</dbReference>
<organism evidence="3 4">
    <name type="scientific">Rhodococcus navarretei</name>
    <dbReference type="NCBI Taxonomy" id="3128981"/>
    <lineage>
        <taxon>Bacteria</taxon>
        <taxon>Bacillati</taxon>
        <taxon>Actinomycetota</taxon>
        <taxon>Actinomycetes</taxon>
        <taxon>Mycobacteriales</taxon>
        <taxon>Nocardiaceae</taxon>
        <taxon>Rhodococcus</taxon>
    </lineage>
</organism>
<dbReference type="RefSeq" id="WP_341442222.1">
    <property type="nucleotide sequence ID" value="NZ_JBBPCN010000001.1"/>
</dbReference>
<comment type="caution">
    <text evidence="3">The sequence shown here is derived from an EMBL/GenBank/DDBJ whole genome shotgun (WGS) entry which is preliminary data.</text>
</comment>
<dbReference type="Pfam" id="PF09995">
    <property type="entry name" value="MPAB_Lcp_cat"/>
    <property type="match status" value="1"/>
</dbReference>